<reference evidence="2" key="2">
    <citation type="submission" date="2015-01" db="EMBL/GenBank/DDBJ databases">
        <title>Evolutionary Origins and Diversification of the Mycorrhizal Mutualists.</title>
        <authorList>
            <consortium name="DOE Joint Genome Institute"/>
            <consortium name="Mycorrhizal Genomics Consortium"/>
            <person name="Kohler A."/>
            <person name="Kuo A."/>
            <person name="Nagy L.G."/>
            <person name="Floudas D."/>
            <person name="Copeland A."/>
            <person name="Barry K.W."/>
            <person name="Cichocki N."/>
            <person name="Veneault-Fourrey C."/>
            <person name="LaButti K."/>
            <person name="Lindquist E.A."/>
            <person name="Lipzen A."/>
            <person name="Lundell T."/>
            <person name="Morin E."/>
            <person name="Murat C."/>
            <person name="Riley R."/>
            <person name="Ohm R."/>
            <person name="Sun H."/>
            <person name="Tunlid A."/>
            <person name="Henrissat B."/>
            <person name="Grigoriev I.V."/>
            <person name="Hibbett D.S."/>
            <person name="Martin F."/>
        </authorList>
    </citation>
    <scope>NUCLEOTIDE SEQUENCE [LARGE SCALE GENOMIC DNA]</scope>
    <source>
        <strain evidence="2">UH-Slu-Lm8-n1</strain>
    </source>
</reference>
<proteinExistence type="predicted"/>
<name>A0A0C9ZZ26_9AGAM</name>
<dbReference type="EMBL" id="KN835706">
    <property type="protein sequence ID" value="KIK34766.1"/>
    <property type="molecule type" value="Genomic_DNA"/>
</dbReference>
<protein>
    <submittedName>
        <fullName evidence="1">Uncharacterized protein</fullName>
    </submittedName>
</protein>
<evidence type="ECO:0000313" key="1">
    <source>
        <dbReference type="EMBL" id="KIK34766.1"/>
    </source>
</evidence>
<dbReference type="OrthoDB" id="3022198at2759"/>
<gene>
    <name evidence="1" type="ORF">CY34DRAFT_97344</name>
</gene>
<feature type="non-terminal residue" evidence="1">
    <location>
        <position position="1"/>
    </location>
</feature>
<evidence type="ECO:0000313" key="2">
    <source>
        <dbReference type="Proteomes" id="UP000054485"/>
    </source>
</evidence>
<dbReference type="Proteomes" id="UP000054485">
    <property type="component" value="Unassembled WGS sequence"/>
</dbReference>
<dbReference type="HOGENOM" id="CLU_3038202_0_0_1"/>
<organism evidence="1 2">
    <name type="scientific">Suillus luteus UH-Slu-Lm8-n1</name>
    <dbReference type="NCBI Taxonomy" id="930992"/>
    <lineage>
        <taxon>Eukaryota</taxon>
        <taxon>Fungi</taxon>
        <taxon>Dikarya</taxon>
        <taxon>Basidiomycota</taxon>
        <taxon>Agaricomycotina</taxon>
        <taxon>Agaricomycetes</taxon>
        <taxon>Agaricomycetidae</taxon>
        <taxon>Boletales</taxon>
        <taxon>Suillineae</taxon>
        <taxon>Suillaceae</taxon>
        <taxon>Suillus</taxon>
    </lineage>
</organism>
<keyword evidence="2" id="KW-1185">Reference proteome</keyword>
<dbReference type="InParanoid" id="A0A0C9ZZ26"/>
<accession>A0A0C9ZZ26</accession>
<dbReference type="AlphaFoldDB" id="A0A0C9ZZ26"/>
<reference evidence="1 2" key="1">
    <citation type="submission" date="2014-04" db="EMBL/GenBank/DDBJ databases">
        <authorList>
            <consortium name="DOE Joint Genome Institute"/>
            <person name="Kuo A."/>
            <person name="Ruytinx J."/>
            <person name="Rineau F."/>
            <person name="Colpaert J."/>
            <person name="Kohler A."/>
            <person name="Nagy L.G."/>
            <person name="Floudas D."/>
            <person name="Copeland A."/>
            <person name="Barry K.W."/>
            <person name="Cichocki N."/>
            <person name="Veneault-Fourrey C."/>
            <person name="LaButti K."/>
            <person name="Lindquist E.A."/>
            <person name="Lipzen A."/>
            <person name="Lundell T."/>
            <person name="Morin E."/>
            <person name="Murat C."/>
            <person name="Sun H."/>
            <person name="Tunlid A."/>
            <person name="Henrissat B."/>
            <person name="Grigoriev I.V."/>
            <person name="Hibbett D.S."/>
            <person name="Martin F."/>
            <person name="Nordberg H.P."/>
            <person name="Cantor M.N."/>
            <person name="Hua S.X."/>
        </authorList>
    </citation>
    <scope>NUCLEOTIDE SEQUENCE [LARGE SCALE GENOMIC DNA]</scope>
    <source>
        <strain evidence="1 2">UH-Slu-Lm8-n1</strain>
    </source>
</reference>
<sequence length="55" mass="6341">LDEIQNKLANVRDIQVSIATIARAFHQLDLTRKSTTRAAAQRDEEFWTLWEADIA</sequence>